<dbReference type="CDD" id="cd07721">
    <property type="entry name" value="yflN-like_MBL-fold"/>
    <property type="match status" value="1"/>
</dbReference>
<dbReference type="SMART" id="SM00849">
    <property type="entry name" value="Lactamase_B"/>
    <property type="match status" value="1"/>
</dbReference>
<proteinExistence type="predicted"/>
<organism evidence="2 3">
    <name type="scientific">Crossiella equi</name>
    <dbReference type="NCBI Taxonomy" id="130796"/>
    <lineage>
        <taxon>Bacteria</taxon>
        <taxon>Bacillati</taxon>
        <taxon>Actinomycetota</taxon>
        <taxon>Actinomycetes</taxon>
        <taxon>Pseudonocardiales</taxon>
        <taxon>Pseudonocardiaceae</taxon>
        <taxon>Crossiella</taxon>
    </lineage>
</organism>
<dbReference type="PANTHER" id="PTHR42951:SF14">
    <property type="entry name" value="METALLO-BETA-LACTAMASE SUPERFAMILY PROTEIN"/>
    <property type="match status" value="1"/>
</dbReference>
<feature type="domain" description="Metallo-beta-lactamase" evidence="1">
    <location>
        <begin position="18"/>
        <end position="227"/>
    </location>
</feature>
<accession>A0ABS5A4G1</accession>
<dbReference type="InterPro" id="IPR001279">
    <property type="entry name" value="Metallo-B-lactamas"/>
</dbReference>
<dbReference type="Proteomes" id="UP001519363">
    <property type="component" value="Unassembled WGS sequence"/>
</dbReference>
<protein>
    <submittedName>
        <fullName evidence="2">Glyoxylase-like metal-dependent hydrolase (Beta-lactamase superfamily II)</fullName>
    </submittedName>
</protein>
<dbReference type="PANTHER" id="PTHR42951">
    <property type="entry name" value="METALLO-BETA-LACTAMASE DOMAIN-CONTAINING"/>
    <property type="match status" value="1"/>
</dbReference>
<dbReference type="RefSeq" id="WP_086785091.1">
    <property type="nucleotide sequence ID" value="NZ_JAGIOO010000001.1"/>
</dbReference>
<dbReference type="Pfam" id="PF00753">
    <property type="entry name" value="Lactamase_B"/>
    <property type="match status" value="1"/>
</dbReference>
<dbReference type="InterPro" id="IPR036866">
    <property type="entry name" value="RibonucZ/Hydroxyglut_hydro"/>
</dbReference>
<dbReference type="InterPro" id="IPR050855">
    <property type="entry name" value="NDM-1-like"/>
</dbReference>
<evidence type="ECO:0000259" key="1">
    <source>
        <dbReference type="SMART" id="SM00849"/>
    </source>
</evidence>
<sequence>MEPWTEVAENVFAVTGTDVNFLVVREGTDLTLVDTGWAGDKDLVEHAIRGLGHKPQDVRAVLLTHAHLDHVGALNHLRARYGIPVYTHPAEVPHAHREFLQQASPLDIISRAWRPSVLTWALRIVRAGALKEVEVPHAQAFPTEGALDLPGHPVPVPTPGHTAGHSAYLFPGAGVLATGDALVTAHPTSRVRGPQLLPGFFTHDAAGAVSALEAIGAAEADVLVPGHGPVWRGEMAEAAKLARERAGSSH</sequence>
<dbReference type="SUPFAM" id="SSF56281">
    <property type="entry name" value="Metallo-hydrolase/oxidoreductase"/>
    <property type="match status" value="1"/>
</dbReference>
<reference evidence="2 3" key="1">
    <citation type="submission" date="2021-03" db="EMBL/GenBank/DDBJ databases">
        <title>Sequencing the genomes of 1000 actinobacteria strains.</title>
        <authorList>
            <person name="Klenk H.-P."/>
        </authorList>
    </citation>
    <scope>NUCLEOTIDE SEQUENCE [LARGE SCALE GENOMIC DNA]</scope>
    <source>
        <strain evidence="2 3">DSM 44580</strain>
    </source>
</reference>
<name>A0ABS5A4G1_9PSEU</name>
<dbReference type="Gene3D" id="3.60.15.10">
    <property type="entry name" value="Ribonuclease Z/Hydroxyacylglutathione hydrolase-like"/>
    <property type="match status" value="1"/>
</dbReference>
<evidence type="ECO:0000313" key="2">
    <source>
        <dbReference type="EMBL" id="MBP2471464.1"/>
    </source>
</evidence>
<gene>
    <name evidence="2" type="ORF">JOF53_000336</name>
</gene>
<dbReference type="EMBL" id="JAGIOO010000001">
    <property type="protein sequence ID" value="MBP2471464.1"/>
    <property type="molecule type" value="Genomic_DNA"/>
</dbReference>
<comment type="caution">
    <text evidence="2">The sequence shown here is derived from an EMBL/GenBank/DDBJ whole genome shotgun (WGS) entry which is preliminary data.</text>
</comment>
<keyword evidence="3" id="KW-1185">Reference proteome</keyword>
<evidence type="ECO:0000313" key="3">
    <source>
        <dbReference type="Proteomes" id="UP001519363"/>
    </source>
</evidence>